<dbReference type="GO" id="GO:0070224">
    <property type="term" value="F:sulfide:quinone oxidoreductase activity"/>
    <property type="evidence" value="ECO:0007669"/>
    <property type="project" value="TreeGrafter"/>
</dbReference>
<dbReference type="PANTHER" id="PTHR10632:SF2">
    <property type="entry name" value="SULFIDE:QUINONE OXIDOREDUCTASE, MITOCHONDRIAL"/>
    <property type="match status" value="1"/>
</dbReference>
<dbReference type="RefSeq" id="WP_153344178.1">
    <property type="nucleotide sequence ID" value="NZ_WIVE01000032.1"/>
</dbReference>
<dbReference type="GO" id="GO:0071949">
    <property type="term" value="F:FAD binding"/>
    <property type="evidence" value="ECO:0007669"/>
    <property type="project" value="TreeGrafter"/>
</dbReference>
<evidence type="ECO:0000259" key="1">
    <source>
        <dbReference type="Pfam" id="PF07992"/>
    </source>
</evidence>
<dbReference type="InterPro" id="IPR023753">
    <property type="entry name" value="FAD/NAD-binding_dom"/>
</dbReference>
<dbReference type="EMBL" id="WIVE01000032">
    <property type="protein sequence ID" value="MQX37071.1"/>
    <property type="molecule type" value="Genomic_DNA"/>
</dbReference>
<dbReference type="OrthoDB" id="9805710at2"/>
<gene>
    <name evidence="2" type="ORF">GHC57_11135</name>
</gene>
<evidence type="ECO:0000313" key="3">
    <source>
        <dbReference type="Proteomes" id="UP000434582"/>
    </source>
</evidence>
<dbReference type="GO" id="GO:0070221">
    <property type="term" value="P:sulfide oxidation, using sulfide:quinone oxidoreductase"/>
    <property type="evidence" value="ECO:0007669"/>
    <property type="project" value="TreeGrafter"/>
</dbReference>
<dbReference type="SUPFAM" id="SSF51905">
    <property type="entry name" value="FAD/NAD(P)-binding domain"/>
    <property type="match status" value="2"/>
</dbReference>
<reference evidence="2 3" key="1">
    <citation type="submission" date="2019-10" db="EMBL/GenBank/DDBJ databases">
        <title>Draft whole-genome sequence of the purple nonsulfur photosynthetic bacterium Roseospira navarrensis DSM 15114.</title>
        <authorList>
            <person name="Kyndt J.A."/>
            <person name="Meyer T.E."/>
        </authorList>
    </citation>
    <scope>NUCLEOTIDE SEQUENCE [LARGE SCALE GENOMIC DNA]</scope>
    <source>
        <strain evidence="2 3">DSM 15114</strain>
    </source>
</reference>
<dbReference type="InterPro" id="IPR006311">
    <property type="entry name" value="TAT_signal"/>
</dbReference>
<sequence length="448" mass="49055">MTPRVPGPRGPVIDRRRLLQMSAAGASAAALAAAGVLPARPARAVETSARIVIVGAGAAGLSMASRLADRLDGATITIVDARRRHLYQPGFTLVAAGLKDKAYPISRTEDYLPRDVEWIEESAEEIDPEARKVVTEEGREIAYDYLVVAAGIDLDYDAIDGMETGRIGQEGLGSHYHSPEAAWATWREMSRFTQLGGTGLFLRPATEMKCAGAPLKYTFMTDDWLRRRGTREKSTIIYAAHSGSLFSVPIVHEKVRMLFQDRGFDARYNHVMTGIDLGKKEAVFDTPDGEQTIGYDFINVIPPMRAAKVVRDSPLPWQEGPFAADGWMEVDKHTLRHARYPNVFGVGDIAGVPKGKTAASVKWQVPVAADHLIADIAGTTSPMSYDGYTSCPLITQMGRAMLVEFDYDNNLTPSFPGVVAPLEELWVTWVMKTIALKPTYIAMLRGDA</sequence>
<feature type="domain" description="FAD/NAD(P)-binding" evidence="1">
    <location>
        <begin position="50"/>
        <end position="355"/>
    </location>
</feature>
<dbReference type="Pfam" id="PF07992">
    <property type="entry name" value="Pyr_redox_2"/>
    <property type="match status" value="1"/>
</dbReference>
<dbReference type="InterPro" id="IPR015904">
    <property type="entry name" value="Sulphide_quinone_reductase"/>
</dbReference>
<proteinExistence type="predicted"/>
<name>A0A7X2D3S4_9PROT</name>
<protein>
    <submittedName>
        <fullName evidence="2">FAD-binding protein</fullName>
    </submittedName>
</protein>
<comment type="caution">
    <text evidence="2">The sequence shown here is derived from an EMBL/GenBank/DDBJ whole genome shotgun (WGS) entry which is preliminary data.</text>
</comment>
<evidence type="ECO:0000313" key="2">
    <source>
        <dbReference type="EMBL" id="MQX37071.1"/>
    </source>
</evidence>
<dbReference type="Proteomes" id="UP000434582">
    <property type="component" value="Unassembled WGS sequence"/>
</dbReference>
<organism evidence="2 3">
    <name type="scientific">Roseospira navarrensis</name>
    <dbReference type="NCBI Taxonomy" id="140058"/>
    <lineage>
        <taxon>Bacteria</taxon>
        <taxon>Pseudomonadati</taxon>
        <taxon>Pseudomonadota</taxon>
        <taxon>Alphaproteobacteria</taxon>
        <taxon>Rhodospirillales</taxon>
        <taxon>Rhodospirillaceae</taxon>
        <taxon>Roseospira</taxon>
    </lineage>
</organism>
<dbReference type="Gene3D" id="3.50.50.60">
    <property type="entry name" value="FAD/NAD(P)-binding domain"/>
    <property type="match status" value="2"/>
</dbReference>
<dbReference type="PANTHER" id="PTHR10632">
    <property type="entry name" value="SULFIDE:QUINONE OXIDOREDUCTASE"/>
    <property type="match status" value="1"/>
</dbReference>
<accession>A0A7X2D3S4</accession>
<dbReference type="InterPro" id="IPR036188">
    <property type="entry name" value="FAD/NAD-bd_sf"/>
</dbReference>
<dbReference type="PROSITE" id="PS51318">
    <property type="entry name" value="TAT"/>
    <property type="match status" value="1"/>
</dbReference>
<keyword evidence="3" id="KW-1185">Reference proteome</keyword>
<dbReference type="AlphaFoldDB" id="A0A7X2D3S4"/>